<dbReference type="InterPro" id="IPR025476">
    <property type="entry name" value="Helitron_helicase-like"/>
</dbReference>
<accession>A0A8S1ACE2</accession>
<dbReference type="OrthoDB" id="6141723at2759"/>
<gene>
    <name evidence="3" type="ORF">APLA_LOCUS14481</name>
    <name evidence="2" type="ORF">APLA_LOCUS9810</name>
</gene>
<evidence type="ECO:0000313" key="2">
    <source>
        <dbReference type="EMBL" id="CAB3244137.1"/>
    </source>
</evidence>
<dbReference type="Proteomes" id="UP000494106">
    <property type="component" value="Unassembled WGS sequence"/>
</dbReference>
<name>A0A8S1ACE2_ARCPL</name>
<comment type="caution">
    <text evidence="2">The sequence shown here is derived from an EMBL/GenBank/DDBJ whole genome shotgun (WGS) entry which is preliminary data.</text>
</comment>
<evidence type="ECO:0000313" key="3">
    <source>
        <dbReference type="EMBL" id="CAB3253898.1"/>
    </source>
</evidence>
<organism evidence="2 4">
    <name type="scientific">Arctia plantaginis</name>
    <name type="common">Wood tiger moth</name>
    <name type="synonym">Phalaena plantaginis</name>
    <dbReference type="NCBI Taxonomy" id="874455"/>
    <lineage>
        <taxon>Eukaryota</taxon>
        <taxon>Metazoa</taxon>
        <taxon>Ecdysozoa</taxon>
        <taxon>Arthropoda</taxon>
        <taxon>Hexapoda</taxon>
        <taxon>Insecta</taxon>
        <taxon>Pterygota</taxon>
        <taxon>Neoptera</taxon>
        <taxon>Endopterygota</taxon>
        <taxon>Lepidoptera</taxon>
        <taxon>Glossata</taxon>
        <taxon>Ditrysia</taxon>
        <taxon>Noctuoidea</taxon>
        <taxon>Erebidae</taxon>
        <taxon>Arctiinae</taxon>
        <taxon>Arctia</taxon>
    </lineage>
</organism>
<evidence type="ECO:0000313" key="4">
    <source>
        <dbReference type="Proteomes" id="UP000494106"/>
    </source>
</evidence>
<dbReference type="Pfam" id="PF14214">
    <property type="entry name" value="Helitron_like_N"/>
    <property type="match status" value="1"/>
</dbReference>
<protein>
    <recommendedName>
        <fullName evidence="1">Helitron helicase-like domain-containing protein</fullName>
    </recommendedName>
</protein>
<evidence type="ECO:0000259" key="1">
    <source>
        <dbReference type="Pfam" id="PF14214"/>
    </source>
</evidence>
<dbReference type="Proteomes" id="UP000494256">
    <property type="component" value="Unassembled WGS sequence"/>
</dbReference>
<sequence>MIRQLGKPTIFLTISANEMRWMKLLTILLRLSNKYPGKSAGELNTSERYTLVSDDPVTCCIYFYKLVGSLMKMLESKQSYNPFREYFVRDYFIRIEFQHRGRRTHFIVVKQRPT</sequence>
<reference evidence="4 5" key="1">
    <citation type="submission" date="2020-04" db="EMBL/GenBank/DDBJ databases">
        <authorList>
            <person name="Wallbank WR R."/>
            <person name="Pardo Diaz C."/>
            <person name="Kozak K."/>
            <person name="Martin S."/>
            <person name="Jiggins C."/>
            <person name="Moest M."/>
            <person name="Warren A I."/>
            <person name="Byers J.R.P. K."/>
            <person name="Montejo-Kovacevich G."/>
            <person name="Yen C E."/>
        </authorList>
    </citation>
    <scope>NUCLEOTIDE SEQUENCE [LARGE SCALE GENOMIC DNA]</scope>
</reference>
<keyword evidence="4" id="KW-1185">Reference proteome</keyword>
<dbReference type="EMBL" id="CADEBC010000520">
    <property type="protein sequence ID" value="CAB3244137.1"/>
    <property type="molecule type" value="Genomic_DNA"/>
</dbReference>
<dbReference type="AlphaFoldDB" id="A0A8S1ACE2"/>
<feature type="domain" description="Helitron helicase-like" evidence="1">
    <location>
        <begin position="1"/>
        <end position="101"/>
    </location>
</feature>
<evidence type="ECO:0000313" key="5">
    <source>
        <dbReference type="Proteomes" id="UP000494256"/>
    </source>
</evidence>
<dbReference type="EMBL" id="CADEBD010000393">
    <property type="protein sequence ID" value="CAB3253898.1"/>
    <property type="molecule type" value="Genomic_DNA"/>
</dbReference>
<proteinExistence type="predicted"/>